<dbReference type="AlphaFoldDB" id="A0A2U1V4X5"/>
<evidence type="ECO:0000259" key="5">
    <source>
        <dbReference type="Pfam" id="PF07732"/>
    </source>
</evidence>
<dbReference type="GO" id="GO:0005507">
    <property type="term" value="F:copper ion binding"/>
    <property type="evidence" value="ECO:0007669"/>
    <property type="project" value="InterPro"/>
</dbReference>
<keyword evidence="1" id="KW-0479">Metal-binding</keyword>
<evidence type="ECO:0000313" key="7">
    <source>
        <dbReference type="Proteomes" id="UP000245048"/>
    </source>
</evidence>
<dbReference type="Pfam" id="PF07732">
    <property type="entry name" value="Cu-oxidase_3"/>
    <property type="match status" value="1"/>
</dbReference>
<evidence type="ECO:0000256" key="3">
    <source>
        <dbReference type="SAM" id="MobiDB-lite"/>
    </source>
</evidence>
<gene>
    <name evidence="6" type="ORF">CR165_10255</name>
</gene>
<dbReference type="GO" id="GO:0030288">
    <property type="term" value="C:outer membrane-bounded periplasmic space"/>
    <property type="evidence" value="ECO:0007669"/>
    <property type="project" value="TreeGrafter"/>
</dbReference>
<reference evidence="7" key="1">
    <citation type="submission" date="2017-10" db="EMBL/GenBank/DDBJ databases">
        <authorList>
            <person name="Toshchakov S.V."/>
            <person name="Goeva M.A."/>
        </authorList>
    </citation>
    <scope>NUCLEOTIDE SEQUENCE [LARGE SCALE GENOMIC DNA]</scope>
    <source>
        <strain evidence="7">JR1/69-1-13</strain>
    </source>
</reference>
<dbReference type="EMBL" id="PDOA01000005">
    <property type="protein sequence ID" value="PWC28969.1"/>
    <property type="molecule type" value="Genomic_DNA"/>
</dbReference>
<sequence>MSAPSPPASLPSAAFRGGRRRLLAATAGALAGGWLAAPPRPARAGGDPPPPEAPGARRHDWTFRAQERPARLLGPDGPLSRVWSYSDALLPVLRIRQGDAIRARLENALPEHTSIHWHGVRVPNAMDGVQYLTQPPVGPGQSFTYEFTPPDTGTFFLHPHCNEPGQVGRGLAATLVVEGDEPEPPDADIVLACKDWRLAEDGTWLPFETPQGAGRAGTFGTVRAVNGQRAFAATVPAHGDIRLRLLNLDATRTLLARMEGAAAQVIAIDGNAVEPFALEQWRFGPAMRVDLRVRAPAAGAGFTLLDDFPREPWPLARFTAAPSALAERPFAPRPLRAARVPRADLATAERLPFAFSAAPLGATPDSVAGLPPDDPFARLLLDSLCVGRNTFWAINKSTWPGGGNRQLPPPLAELKAGRSYVFELHNTTPHPHPIHLHGHTFEVLSLSRQALPRFLADTVLLLPRERAEIAFVAAPGRWMFHCHVLEHLETGMMGWLRVT</sequence>
<dbReference type="GO" id="GO:0016491">
    <property type="term" value="F:oxidoreductase activity"/>
    <property type="evidence" value="ECO:0007669"/>
    <property type="project" value="UniProtKB-KW"/>
</dbReference>
<name>A0A2U1V4X5_9PROT</name>
<dbReference type="InterPro" id="IPR008972">
    <property type="entry name" value="Cupredoxin"/>
</dbReference>
<dbReference type="PANTHER" id="PTHR11709">
    <property type="entry name" value="MULTI-COPPER OXIDASE"/>
    <property type="match status" value="1"/>
</dbReference>
<dbReference type="InterPro" id="IPR011706">
    <property type="entry name" value="Cu-oxidase_C"/>
</dbReference>
<keyword evidence="2" id="KW-0560">Oxidoreductase</keyword>
<dbReference type="InterPro" id="IPR045087">
    <property type="entry name" value="Cu-oxidase_fam"/>
</dbReference>
<dbReference type="PROSITE" id="PS51318">
    <property type="entry name" value="TAT"/>
    <property type="match status" value="1"/>
</dbReference>
<evidence type="ECO:0000259" key="4">
    <source>
        <dbReference type="Pfam" id="PF07731"/>
    </source>
</evidence>
<feature type="domain" description="Plastocyanin-like" evidence="5">
    <location>
        <begin position="81"/>
        <end position="180"/>
    </location>
</feature>
<dbReference type="CDD" id="cd13861">
    <property type="entry name" value="CuRO_1_CumA_like"/>
    <property type="match status" value="1"/>
</dbReference>
<dbReference type="CDD" id="cd13906">
    <property type="entry name" value="CuRO_3_CumA_like"/>
    <property type="match status" value="1"/>
</dbReference>
<dbReference type="PANTHER" id="PTHR11709:SF2">
    <property type="entry name" value="MULTICOPPER OXIDASE LPR1"/>
    <property type="match status" value="1"/>
</dbReference>
<proteinExistence type="predicted"/>
<evidence type="ECO:0000313" key="6">
    <source>
        <dbReference type="EMBL" id="PWC28969.1"/>
    </source>
</evidence>
<protein>
    <submittedName>
        <fullName evidence="6">Copper oxidase</fullName>
    </submittedName>
</protein>
<evidence type="ECO:0000256" key="1">
    <source>
        <dbReference type="ARBA" id="ARBA00022723"/>
    </source>
</evidence>
<dbReference type="SUPFAM" id="SSF49503">
    <property type="entry name" value="Cupredoxins"/>
    <property type="match status" value="3"/>
</dbReference>
<dbReference type="RefSeq" id="WP_109516887.1">
    <property type="nucleotide sequence ID" value="NZ_PDOA01000005.1"/>
</dbReference>
<dbReference type="PROSITE" id="PS00080">
    <property type="entry name" value="MULTICOPPER_OXIDASE2"/>
    <property type="match status" value="1"/>
</dbReference>
<dbReference type="Proteomes" id="UP000245048">
    <property type="component" value="Unassembled WGS sequence"/>
</dbReference>
<feature type="domain" description="Plastocyanin-like" evidence="4">
    <location>
        <begin position="408"/>
        <end position="498"/>
    </location>
</feature>
<dbReference type="InterPro" id="IPR011707">
    <property type="entry name" value="Cu-oxidase-like_N"/>
</dbReference>
<dbReference type="Pfam" id="PF07731">
    <property type="entry name" value="Cu-oxidase_2"/>
    <property type="match status" value="1"/>
</dbReference>
<accession>A0A2U1V4X5</accession>
<dbReference type="InterPro" id="IPR006311">
    <property type="entry name" value="TAT_signal"/>
</dbReference>
<dbReference type="InterPro" id="IPR002355">
    <property type="entry name" value="Cu_oxidase_Cu_BS"/>
</dbReference>
<dbReference type="OrthoDB" id="9757546at2"/>
<comment type="caution">
    <text evidence="6">The sequence shown here is derived from an EMBL/GenBank/DDBJ whole genome shotgun (WGS) entry which is preliminary data.</text>
</comment>
<feature type="region of interest" description="Disordered" evidence="3">
    <location>
        <begin position="34"/>
        <end position="57"/>
    </location>
</feature>
<organism evidence="6 7">
    <name type="scientific">Teichococcus aestuarii</name>
    <dbReference type="NCBI Taxonomy" id="568898"/>
    <lineage>
        <taxon>Bacteria</taxon>
        <taxon>Pseudomonadati</taxon>
        <taxon>Pseudomonadota</taxon>
        <taxon>Alphaproteobacteria</taxon>
        <taxon>Acetobacterales</taxon>
        <taxon>Roseomonadaceae</taxon>
        <taxon>Roseomonas</taxon>
    </lineage>
</organism>
<feature type="compositionally biased region" description="Low complexity" evidence="3">
    <location>
        <begin position="34"/>
        <end position="46"/>
    </location>
</feature>
<dbReference type="Gene3D" id="2.60.40.420">
    <property type="entry name" value="Cupredoxins - blue copper proteins"/>
    <property type="match status" value="3"/>
</dbReference>
<keyword evidence="7" id="KW-1185">Reference proteome</keyword>
<evidence type="ECO:0000256" key="2">
    <source>
        <dbReference type="ARBA" id="ARBA00023002"/>
    </source>
</evidence>